<dbReference type="EC" id="5.3.4.1" evidence="4 13"/>
<evidence type="ECO:0000256" key="14">
    <source>
        <dbReference type="SAM" id="MobiDB-lite"/>
    </source>
</evidence>
<evidence type="ECO:0000256" key="7">
    <source>
        <dbReference type="ARBA" id="ARBA00022824"/>
    </source>
</evidence>
<dbReference type="InterPro" id="IPR036249">
    <property type="entry name" value="Thioredoxin-like_sf"/>
</dbReference>
<feature type="compositionally biased region" description="Basic residues" evidence="14">
    <location>
        <begin position="481"/>
        <end position="492"/>
    </location>
</feature>
<evidence type="ECO:0000256" key="12">
    <source>
        <dbReference type="RuleBase" id="RU004208"/>
    </source>
</evidence>
<dbReference type="GO" id="GO:0005788">
    <property type="term" value="C:endoplasmic reticulum lumen"/>
    <property type="evidence" value="ECO:0007669"/>
    <property type="project" value="UniProtKB-SubCell"/>
</dbReference>
<dbReference type="CDD" id="cd02995">
    <property type="entry name" value="PDI_a_PDI_a'_C"/>
    <property type="match status" value="1"/>
</dbReference>
<dbReference type="EMBL" id="JAWDGP010004263">
    <property type="protein sequence ID" value="KAK3765923.1"/>
    <property type="molecule type" value="Genomic_DNA"/>
</dbReference>
<dbReference type="SUPFAM" id="SSF52833">
    <property type="entry name" value="Thioredoxin-like"/>
    <property type="match status" value="3"/>
</dbReference>
<feature type="domain" description="Thioredoxin" evidence="15">
    <location>
        <begin position="1"/>
        <end position="125"/>
    </location>
</feature>
<dbReference type="InterPro" id="IPR017937">
    <property type="entry name" value="Thioredoxin_CS"/>
</dbReference>
<dbReference type="GO" id="GO:0006457">
    <property type="term" value="P:protein folding"/>
    <property type="evidence" value="ECO:0007669"/>
    <property type="project" value="TreeGrafter"/>
</dbReference>
<dbReference type="PROSITE" id="PS51352">
    <property type="entry name" value="THIOREDOXIN_2"/>
    <property type="match status" value="2"/>
</dbReference>
<evidence type="ECO:0000256" key="4">
    <source>
        <dbReference type="ARBA" id="ARBA00012723"/>
    </source>
</evidence>
<feature type="chain" id="PRO_5041766153" description="Protein disulfide-isomerase" evidence="13">
    <location>
        <begin position="17"/>
        <end position="492"/>
    </location>
</feature>
<evidence type="ECO:0000256" key="11">
    <source>
        <dbReference type="PIRSR" id="PIRSR605792-51"/>
    </source>
</evidence>
<dbReference type="PRINTS" id="PR00421">
    <property type="entry name" value="THIOREDOXIN"/>
</dbReference>
<dbReference type="NCBIfam" id="TIGR01130">
    <property type="entry name" value="ER_PDI_fam"/>
    <property type="match status" value="1"/>
</dbReference>
<evidence type="ECO:0000256" key="1">
    <source>
        <dbReference type="ARBA" id="ARBA00001182"/>
    </source>
</evidence>
<evidence type="ECO:0000256" key="6">
    <source>
        <dbReference type="ARBA" id="ARBA00022737"/>
    </source>
</evidence>
<dbReference type="Proteomes" id="UP001283361">
    <property type="component" value="Unassembled WGS sequence"/>
</dbReference>
<keyword evidence="6" id="KW-0677">Repeat</keyword>
<feature type="region of interest" description="Disordered" evidence="14">
    <location>
        <begin position="472"/>
        <end position="492"/>
    </location>
</feature>
<keyword evidence="8 11" id="KW-1015">Disulfide bond</keyword>
<evidence type="ECO:0000256" key="3">
    <source>
        <dbReference type="ARBA" id="ARBA00006347"/>
    </source>
</evidence>
<feature type="domain" description="Thioredoxin" evidence="15">
    <location>
        <begin position="345"/>
        <end position="471"/>
    </location>
</feature>
<evidence type="ECO:0000256" key="13">
    <source>
        <dbReference type="RuleBase" id="RU361130"/>
    </source>
</evidence>
<dbReference type="InterPro" id="IPR005792">
    <property type="entry name" value="Prot_disulphide_isomerase"/>
</dbReference>
<protein>
    <recommendedName>
        <fullName evidence="4 13">Protein disulfide-isomerase</fullName>
        <ecNumber evidence="4 13">5.3.4.1</ecNumber>
    </recommendedName>
</protein>
<evidence type="ECO:0000313" key="16">
    <source>
        <dbReference type="EMBL" id="KAK3765923.1"/>
    </source>
</evidence>
<feature type="signal peptide" evidence="13">
    <location>
        <begin position="1"/>
        <end position="16"/>
    </location>
</feature>
<dbReference type="AlphaFoldDB" id="A0AAE0ZAL9"/>
<organism evidence="16 17">
    <name type="scientific">Elysia crispata</name>
    <name type="common">lettuce slug</name>
    <dbReference type="NCBI Taxonomy" id="231223"/>
    <lineage>
        <taxon>Eukaryota</taxon>
        <taxon>Metazoa</taxon>
        <taxon>Spiralia</taxon>
        <taxon>Lophotrochozoa</taxon>
        <taxon>Mollusca</taxon>
        <taxon>Gastropoda</taxon>
        <taxon>Heterobranchia</taxon>
        <taxon>Euthyneura</taxon>
        <taxon>Panpulmonata</taxon>
        <taxon>Sacoglossa</taxon>
        <taxon>Placobranchoidea</taxon>
        <taxon>Plakobranchidae</taxon>
        <taxon>Elysia</taxon>
    </lineage>
</organism>
<keyword evidence="17" id="KW-1185">Reference proteome</keyword>
<evidence type="ECO:0000313" key="17">
    <source>
        <dbReference type="Proteomes" id="UP001283361"/>
    </source>
</evidence>
<accession>A0AAE0ZAL9</accession>
<dbReference type="CDD" id="cd02961">
    <property type="entry name" value="PDI_a_family"/>
    <property type="match status" value="1"/>
</dbReference>
<evidence type="ECO:0000256" key="9">
    <source>
        <dbReference type="ARBA" id="ARBA00023235"/>
    </source>
</evidence>
<evidence type="ECO:0000259" key="15">
    <source>
        <dbReference type="PROSITE" id="PS51352"/>
    </source>
</evidence>
<dbReference type="FunFam" id="3.40.30.10:FF:000045">
    <property type="entry name" value="Disulfide-isomerase A3"/>
    <property type="match status" value="1"/>
</dbReference>
<dbReference type="PROSITE" id="PS00194">
    <property type="entry name" value="THIOREDOXIN_1"/>
    <property type="match status" value="2"/>
</dbReference>
<keyword evidence="9 13" id="KW-0413">Isomerase</keyword>
<name>A0AAE0ZAL9_9GAST</name>
<dbReference type="GO" id="GO:0003756">
    <property type="term" value="F:protein disulfide isomerase activity"/>
    <property type="evidence" value="ECO:0007669"/>
    <property type="project" value="UniProtKB-EC"/>
</dbReference>
<dbReference type="PANTHER" id="PTHR18929:SF132">
    <property type="entry name" value="PROTEIN DISULFIDE-ISOMERASE A3"/>
    <property type="match status" value="1"/>
</dbReference>
<dbReference type="Pfam" id="PF13848">
    <property type="entry name" value="Thioredoxin_6"/>
    <property type="match status" value="1"/>
</dbReference>
<dbReference type="GO" id="GO:0034976">
    <property type="term" value="P:response to endoplasmic reticulum stress"/>
    <property type="evidence" value="ECO:0007669"/>
    <property type="project" value="TreeGrafter"/>
</dbReference>
<keyword evidence="7" id="KW-0256">Endoplasmic reticulum</keyword>
<comment type="similarity">
    <text evidence="3 12">Belongs to the protein disulfide isomerase family.</text>
</comment>
<dbReference type="PANTHER" id="PTHR18929">
    <property type="entry name" value="PROTEIN DISULFIDE ISOMERASE"/>
    <property type="match status" value="1"/>
</dbReference>
<gene>
    <name evidence="16" type="ORF">RRG08_002169</name>
</gene>
<proteinExistence type="inferred from homology"/>
<dbReference type="NCBIfam" id="TIGR01126">
    <property type="entry name" value="pdi_dom"/>
    <property type="match status" value="2"/>
</dbReference>
<keyword evidence="5 13" id="KW-0732">Signal</keyword>
<dbReference type="FunFam" id="3.40.30.10:FF:000303">
    <property type="entry name" value="Protein disulfide-isomerase"/>
    <property type="match status" value="1"/>
</dbReference>
<reference evidence="16" key="1">
    <citation type="journal article" date="2023" name="G3 (Bethesda)">
        <title>A reference genome for the long-term kleptoplast-retaining sea slug Elysia crispata morphotype clarki.</title>
        <authorList>
            <person name="Eastman K.E."/>
            <person name="Pendleton A.L."/>
            <person name="Shaikh M.A."/>
            <person name="Suttiyut T."/>
            <person name="Ogas R."/>
            <person name="Tomko P."/>
            <person name="Gavelis G."/>
            <person name="Widhalm J.R."/>
            <person name="Wisecaver J.H."/>
        </authorList>
    </citation>
    <scope>NUCLEOTIDE SEQUENCE</scope>
    <source>
        <strain evidence="16">ECLA1</strain>
    </source>
</reference>
<comment type="catalytic activity">
    <reaction evidence="1 13">
        <text>Catalyzes the rearrangement of -S-S- bonds in proteins.</text>
        <dbReference type="EC" id="5.3.4.1"/>
    </reaction>
</comment>
<dbReference type="FunFam" id="3.40.30.10:FF:000077">
    <property type="entry name" value="Protein disulfide-isomerase"/>
    <property type="match status" value="1"/>
</dbReference>
<dbReference type="CDD" id="cd03073">
    <property type="entry name" value="PDI_b'_ERp72_ERp57"/>
    <property type="match status" value="1"/>
</dbReference>
<keyword evidence="10 11" id="KW-0676">Redox-active center</keyword>
<dbReference type="InterPro" id="IPR013766">
    <property type="entry name" value="Thioredoxin_domain"/>
</dbReference>
<feature type="disulfide bond" description="Redox-active" evidence="11">
    <location>
        <begin position="392"/>
        <end position="395"/>
    </location>
</feature>
<feature type="disulfide bond" description="Redox-active" evidence="11">
    <location>
        <begin position="46"/>
        <end position="49"/>
    </location>
</feature>
<evidence type="ECO:0000256" key="10">
    <source>
        <dbReference type="ARBA" id="ARBA00023284"/>
    </source>
</evidence>
<evidence type="ECO:0000256" key="2">
    <source>
        <dbReference type="ARBA" id="ARBA00004319"/>
    </source>
</evidence>
<evidence type="ECO:0000256" key="5">
    <source>
        <dbReference type="ARBA" id="ARBA00022729"/>
    </source>
</evidence>
<sequence length="492" mass="55161">MKLIIFAAALVIVGAADDVLVFTDSTFATEVAKHDVILVEFYAPWCGHCKRLAPEYEKAATSLKKAETPVPLAKVDCTVETETCSKYGVSGYPTLKIFKKGEFAKEYDGPRETDGIVKVMTKESGPVSRKLETVEQARTFLEKETVGVIGFFESETSSLAKNFLKVADQLSDVRFAHTLDEKVKEEFKKTEEGITLFRPKVLQSKFEDAQVDISATSSSALKSSIQGESLGLCAERTMGNAANFEKPLVVAYFNVDYVKNPKGTNYWRNRVMKVGKKIREEGETVYFAISGLDEMSRELEECGIEDRDGDKPVVCAWDNQNKKFQMKEEFSMDTLEQFVRDFLAGKVEEYVKSEPVPESNDEPVKVVVGKNFDEIVNNPEKDVLIEFYAPWCGHCKSLAPKYDELAKKLEDEDSVVIAKMDATANDVPSSYEVRGFPTIYYAPKGSKDSPKKYEGGREVNDFIKYLASESTDGLKGYNRDGKKKKKDKKSEL</sequence>
<dbReference type="Pfam" id="PF00085">
    <property type="entry name" value="Thioredoxin"/>
    <property type="match status" value="2"/>
</dbReference>
<comment type="subcellular location">
    <subcellularLocation>
        <location evidence="2">Endoplasmic reticulum lumen</location>
    </subcellularLocation>
</comment>
<dbReference type="InterPro" id="IPR005788">
    <property type="entry name" value="PDI_thioredoxin-like_dom"/>
</dbReference>
<comment type="caution">
    <text evidence="16">The sequence shown here is derived from an EMBL/GenBank/DDBJ whole genome shotgun (WGS) entry which is preliminary data.</text>
</comment>
<dbReference type="Gene3D" id="3.40.30.10">
    <property type="entry name" value="Glutaredoxin"/>
    <property type="match status" value="4"/>
</dbReference>
<dbReference type="FunFam" id="3.40.30.10:FF:000017">
    <property type="entry name" value="Protein disulfide-isomerase A4"/>
    <property type="match status" value="1"/>
</dbReference>
<evidence type="ECO:0000256" key="8">
    <source>
        <dbReference type="ARBA" id="ARBA00023157"/>
    </source>
</evidence>